<comment type="caution">
    <text evidence="6">The sequence shown here is derived from an EMBL/GenBank/DDBJ whole genome shotgun (WGS) entry which is preliminary data.</text>
</comment>
<dbReference type="EMBL" id="ASHX02000001">
    <property type="protein sequence ID" value="OEJ95789.1"/>
    <property type="molecule type" value="Genomic_DNA"/>
</dbReference>
<feature type="domain" description="ATP-grasp" evidence="5">
    <location>
        <begin position="124"/>
        <end position="325"/>
    </location>
</feature>
<dbReference type="GO" id="GO:0016874">
    <property type="term" value="F:ligase activity"/>
    <property type="evidence" value="ECO:0007669"/>
    <property type="project" value="UniProtKB-KW"/>
</dbReference>
<protein>
    <recommendedName>
        <fullName evidence="5">ATP-grasp domain-containing protein</fullName>
    </recommendedName>
</protein>
<gene>
    <name evidence="6" type="ORF">J116_016205</name>
</gene>
<evidence type="ECO:0000256" key="4">
    <source>
        <dbReference type="PROSITE-ProRule" id="PRU00409"/>
    </source>
</evidence>
<keyword evidence="1" id="KW-0436">Ligase</keyword>
<name>A0A1D3DU11_9ACTN</name>
<keyword evidence="3 4" id="KW-0067">ATP-binding</keyword>
<dbReference type="GO" id="GO:0046872">
    <property type="term" value="F:metal ion binding"/>
    <property type="evidence" value="ECO:0007669"/>
    <property type="project" value="InterPro"/>
</dbReference>
<proteinExistence type="predicted"/>
<dbReference type="RefSeq" id="WP_023588122.1">
    <property type="nucleotide sequence ID" value="NZ_ASHX02000001.1"/>
</dbReference>
<dbReference type="STRING" id="1306406.J116_016205"/>
<dbReference type="Gene3D" id="3.30.470.20">
    <property type="entry name" value="ATP-grasp fold, B domain"/>
    <property type="match status" value="1"/>
</dbReference>
<sequence>MTAGSGGAAGERGPCVIVDPYSSGALFAEALAREGLPFAAVVSSARPPEAYASSYRPEDFSEVIVYDGDLDDVVRRVRALGPRCVVAGCESGVELAERLTPLVLPDLANVPELADARRDKSRMAEAVAAAGLPVIPQLCTADVEEAADWLEKEGLVGADLVIKPPKSASTDGVIKIAGGADWRSVFERQIGRVNQFGEIDDRLIVQKFVTGTEYVVDTFSHGGKHSLVDVCAYGKVDNGPHMAVYDTMRWLPPDDPAVPGLAEYVFGVLDAVGMRFGSAHVEVMGTADGPVLIELGARPHGGGQPRFNRNATGDSQIDRTVRWLAGGELPQSYELLRHQMCVFHMARRSGTVRNTSVLEAIPALPSHHFSVRNISDGDHVPVTKDLVDSLNFGFAILSHPDEEQILRDYRTIRDLEGRLLIGGMRSTPSPS</sequence>
<evidence type="ECO:0000259" key="5">
    <source>
        <dbReference type="PROSITE" id="PS50975"/>
    </source>
</evidence>
<dbReference type="SUPFAM" id="SSF56059">
    <property type="entry name" value="Glutathione synthetase ATP-binding domain-like"/>
    <property type="match status" value="1"/>
</dbReference>
<evidence type="ECO:0000256" key="2">
    <source>
        <dbReference type="ARBA" id="ARBA00022741"/>
    </source>
</evidence>
<dbReference type="eggNOG" id="COG0151">
    <property type="taxonomic scope" value="Bacteria"/>
</dbReference>
<dbReference type="Proteomes" id="UP000095329">
    <property type="component" value="Unassembled WGS sequence"/>
</dbReference>
<keyword evidence="2 4" id="KW-0547">Nucleotide-binding</keyword>
<evidence type="ECO:0000256" key="3">
    <source>
        <dbReference type="ARBA" id="ARBA00022840"/>
    </source>
</evidence>
<accession>A0A1D3DU11</accession>
<dbReference type="NCBIfam" id="NF005543">
    <property type="entry name" value="PRK07206.1"/>
    <property type="match status" value="1"/>
</dbReference>
<evidence type="ECO:0000313" key="6">
    <source>
        <dbReference type="EMBL" id="OEJ95789.1"/>
    </source>
</evidence>
<dbReference type="OrthoDB" id="24041at2"/>
<keyword evidence="7" id="KW-1185">Reference proteome</keyword>
<evidence type="ECO:0000256" key="1">
    <source>
        <dbReference type="ARBA" id="ARBA00022598"/>
    </source>
</evidence>
<dbReference type="PANTHER" id="PTHR43585:SF2">
    <property type="entry name" value="ATP-GRASP ENZYME FSQD"/>
    <property type="match status" value="1"/>
</dbReference>
<dbReference type="PROSITE" id="PS50975">
    <property type="entry name" value="ATP_GRASP"/>
    <property type="match status" value="1"/>
</dbReference>
<dbReference type="Pfam" id="PF13535">
    <property type="entry name" value="ATP-grasp_4"/>
    <property type="match status" value="1"/>
</dbReference>
<dbReference type="GO" id="GO:0005524">
    <property type="term" value="F:ATP binding"/>
    <property type="evidence" value="ECO:0007669"/>
    <property type="project" value="UniProtKB-UniRule"/>
</dbReference>
<evidence type="ECO:0000313" key="7">
    <source>
        <dbReference type="Proteomes" id="UP000095329"/>
    </source>
</evidence>
<dbReference type="AlphaFoldDB" id="A0A1D3DU11"/>
<dbReference type="PANTHER" id="PTHR43585">
    <property type="entry name" value="FUMIPYRROLE BIOSYNTHESIS PROTEIN C"/>
    <property type="match status" value="1"/>
</dbReference>
<dbReference type="InterPro" id="IPR052032">
    <property type="entry name" value="ATP-dep_AA_Ligase"/>
</dbReference>
<reference evidence="6 7" key="1">
    <citation type="journal article" date="2013" name="Genome Announc.">
        <title>Genome Sequence of Streptomyces violaceusniger Strain SPC6, a Halotolerant Streptomycete That Exhibits Rapid Growth and Development.</title>
        <authorList>
            <person name="Chen X."/>
            <person name="Zhang B."/>
            <person name="Zhang W."/>
            <person name="Wu X."/>
            <person name="Zhang M."/>
            <person name="Chen T."/>
            <person name="Liu G."/>
            <person name="Dyson P."/>
        </authorList>
    </citation>
    <scope>NUCLEOTIDE SEQUENCE [LARGE SCALE GENOMIC DNA]</scope>
    <source>
        <strain evidence="6 7">SPC6</strain>
    </source>
</reference>
<dbReference type="InterPro" id="IPR011761">
    <property type="entry name" value="ATP-grasp"/>
</dbReference>
<organism evidence="6 7">
    <name type="scientific">Streptomyces thermolilacinus SPC6</name>
    <dbReference type="NCBI Taxonomy" id="1306406"/>
    <lineage>
        <taxon>Bacteria</taxon>
        <taxon>Bacillati</taxon>
        <taxon>Actinomycetota</taxon>
        <taxon>Actinomycetes</taxon>
        <taxon>Kitasatosporales</taxon>
        <taxon>Streptomycetaceae</taxon>
        <taxon>Streptomyces</taxon>
    </lineage>
</organism>